<sequence length="152" mass="17549">MLLQLLLPAVIHLNQPPFTVFSIFQPLELRKAFWRVLAESTLVSYPLLPISGRMLHHFLRQLRFRPALHIFSVPLPISHACRYTHNLPGRRVLSGAREPLERVRPEYRSLGGAAQRMQWREVFSHLLALVSIRPAGIRVSKAIVQAADFRRF</sequence>
<dbReference type="AlphaFoldDB" id="A0A645EZB2"/>
<dbReference type="EMBL" id="VSSQ01053364">
    <property type="protein sequence ID" value="MPN07395.1"/>
    <property type="molecule type" value="Genomic_DNA"/>
</dbReference>
<name>A0A645EZB2_9ZZZZ</name>
<reference evidence="1" key="1">
    <citation type="submission" date="2019-08" db="EMBL/GenBank/DDBJ databases">
        <authorList>
            <person name="Kucharzyk K."/>
            <person name="Murdoch R.W."/>
            <person name="Higgins S."/>
            <person name="Loffler F."/>
        </authorList>
    </citation>
    <scope>NUCLEOTIDE SEQUENCE</scope>
</reference>
<comment type="caution">
    <text evidence="1">The sequence shown here is derived from an EMBL/GenBank/DDBJ whole genome shotgun (WGS) entry which is preliminary data.</text>
</comment>
<protein>
    <submittedName>
        <fullName evidence="1">Uncharacterized protein</fullName>
    </submittedName>
</protein>
<evidence type="ECO:0000313" key="1">
    <source>
        <dbReference type="EMBL" id="MPN07395.1"/>
    </source>
</evidence>
<proteinExistence type="predicted"/>
<organism evidence="1">
    <name type="scientific">bioreactor metagenome</name>
    <dbReference type="NCBI Taxonomy" id="1076179"/>
    <lineage>
        <taxon>unclassified sequences</taxon>
        <taxon>metagenomes</taxon>
        <taxon>ecological metagenomes</taxon>
    </lineage>
</organism>
<accession>A0A645EZB2</accession>
<gene>
    <name evidence="1" type="ORF">SDC9_154665</name>
</gene>